<organism evidence="3 4">
    <name type="scientific">Scopulibacillus darangshiensis</name>
    <dbReference type="NCBI Taxonomy" id="442528"/>
    <lineage>
        <taxon>Bacteria</taxon>
        <taxon>Bacillati</taxon>
        <taxon>Bacillota</taxon>
        <taxon>Bacilli</taxon>
        <taxon>Bacillales</taxon>
        <taxon>Sporolactobacillaceae</taxon>
        <taxon>Scopulibacillus</taxon>
    </lineage>
</organism>
<evidence type="ECO:0000256" key="2">
    <source>
        <dbReference type="SAM" id="Phobius"/>
    </source>
</evidence>
<reference evidence="3 4" key="1">
    <citation type="submission" date="2019-03" db="EMBL/GenBank/DDBJ databases">
        <title>Genomic Encyclopedia of Type Strains, Phase IV (KMG-IV): sequencing the most valuable type-strain genomes for metagenomic binning, comparative biology and taxonomic classification.</title>
        <authorList>
            <person name="Goeker M."/>
        </authorList>
    </citation>
    <scope>NUCLEOTIDE SEQUENCE [LARGE SCALE GENOMIC DNA]</scope>
    <source>
        <strain evidence="3 4">DSM 19377</strain>
    </source>
</reference>
<dbReference type="Proteomes" id="UP000295416">
    <property type="component" value="Unassembled WGS sequence"/>
</dbReference>
<dbReference type="OrthoDB" id="2666359at2"/>
<feature type="transmembrane region" description="Helical" evidence="2">
    <location>
        <begin position="12"/>
        <end position="31"/>
    </location>
</feature>
<keyword evidence="2" id="KW-0472">Membrane</keyword>
<evidence type="ECO:0000313" key="4">
    <source>
        <dbReference type="Proteomes" id="UP000295416"/>
    </source>
</evidence>
<dbReference type="RefSeq" id="WP_132745211.1">
    <property type="nucleotide sequence ID" value="NZ_SLXK01000007.1"/>
</dbReference>
<keyword evidence="2" id="KW-0812">Transmembrane</keyword>
<comment type="caution">
    <text evidence="3">The sequence shown here is derived from an EMBL/GenBank/DDBJ whole genome shotgun (WGS) entry which is preliminary data.</text>
</comment>
<evidence type="ECO:0000256" key="1">
    <source>
        <dbReference type="SAM" id="MobiDB-lite"/>
    </source>
</evidence>
<sequence>MWKFILDYKPSLLVLSIAVLSFVIPVLIYFVNQKIHKAADPPWKNKQQKQKKGKKKKEKKKAKK</sequence>
<feature type="compositionally biased region" description="Basic residues" evidence="1">
    <location>
        <begin position="46"/>
        <end position="64"/>
    </location>
</feature>
<dbReference type="EMBL" id="SLXK01000007">
    <property type="protein sequence ID" value="TCP30034.1"/>
    <property type="molecule type" value="Genomic_DNA"/>
</dbReference>
<gene>
    <name evidence="3" type="ORF">EV207_107130</name>
</gene>
<name>A0A4R2P782_9BACL</name>
<accession>A0A4R2P782</accession>
<dbReference type="AlphaFoldDB" id="A0A4R2P782"/>
<evidence type="ECO:0000313" key="3">
    <source>
        <dbReference type="EMBL" id="TCP30034.1"/>
    </source>
</evidence>
<keyword evidence="4" id="KW-1185">Reference proteome</keyword>
<protein>
    <submittedName>
        <fullName evidence="3">Uncharacterized protein</fullName>
    </submittedName>
</protein>
<keyword evidence="2" id="KW-1133">Transmembrane helix</keyword>
<feature type="region of interest" description="Disordered" evidence="1">
    <location>
        <begin position="40"/>
        <end position="64"/>
    </location>
</feature>
<proteinExistence type="predicted"/>